<evidence type="ECO:0000256" key="5">
    <source>
        <dbReference type="RuleBase" id="RU361177"/>
    </source>
</evidence>
<feature type="region of interest" description="Disordered" evidence="6">
    <location>
        <begin position="24"/>
        <end position="71"/>
    </location>
</feature>
<evidence type="ECO:0000256" key="4">
    <source>
        <dbReference type="ARBA" id="ARBA00023002"/>
    </source>
</evidence>
<dbReference type="STRING" id="4540.A0A3L6QVC7"/>
<dbReference type="InterPro" id="IPR020946">
    <property type="entry name" value="Flavin_mOase-like"/>
</dbReference>
<keyword evidence="4 5" id="KW-0560">Oxidoreductase</keyword>
<dbReference type="EC" id="1.-.-.-" evidence="5"/>
<dbReference type="GO" id="GO:0050661">
    <property type="term" value="F:NADP binding"/>
    <property type="evidence" value="ECO:0007669"/>
    <property type="project" value="InterPro"/>
</dbReference>
<feature type="compositionally biased region" description="Gly residues" evidence="6">
    <location>
        <begin position="46"/>
        <end position="55"/>
    </location>
</feature>
<dbReference type="PANTHER" id="PTHR23023">
    <property type="entry name" value="DIMETHYLANILINE MONOOXYGENASE"/>
    <property type="match status" value="1"/>
</dbReference>
<evidence type="ECO:0000256" key="3">
    <source>
        <dbReference type="ARBA" id="ARBA00022827"/>
    </source>
</evidence>
<evidence type="ECO:0000313" key="7">
    <source>
        <dbReference type="EMBL" id="RLM87214.1"/>
    </source>
</evidence>
<dbReference type="SUPFAM" id="SSF51905">
    <property type="entry name" value="FAD/NAD(P)-binding domain"/>
    <property type="match status" value="2"/>
</dbReference>
<dbReference type="OrthoDB" id="66881at2759"/>
<comment type="similarity">
    <text evidence="1 5">Belongs to the FMO family.</text>
</comment>
<evidence type="ECO:0000256" key="1">
    <source>
        <dbReference type="ARBA" id="ARBA00009183"/>
    </source>
</evidence>
<name>A0A3L6QVC7_PANMI</name>
<keyword evidence="2 5" id="KW-0285">Flavoprotein</keyword>
<dbReference type="Pfam" id="PF00743">
    <property type="entry name" value="FMO-like"/>
    <property type="match status" value="1"/>
</dbReference>
<keyword evidence="8" id="KW-1185">Reference proteome</keyword>
<dbReference type="InterPro" id="IPR036188">
    <property type="entry name" value="FAD/NAD-bd_sf"/>
</dbReference>
<dbReference type="InterPro" id="IPR050346">
    <property type="entry name" value="FMO-like"/>
</dbReference>
<comment type="cofactor">
    <cofactor evidence="5">
        <name>FAD</name>
        <dbReference type="ChEBI" id="CHEBI:57692"/>
    </cofactor>
</comment>
<dbReference type="Proteomes" id="UP000275267">
    <property type="component" value="Unassembled WGS sequence"/>
</dbReference>
<proteinExistence type="inferred from homology"/>
<comment type="caution">
    <text evidence="7">The sequence shown here is derived from an EMBL/GenBank/DDBJ whole genome shotgun (WGS) entry which is preliminary data.</text>
</comment>
<evidence type="ECO:0000256" key="2">
    <source>
        <dbReference type="ARBA" id="ARBA00022630"/>
    </source>
</evidence>
<keyword evidence="5" id="KW-0503">Monooxygenase</keyword>
<organism evidence="7 8">
    <name type="scientific">Panicum miliaceum</name>
    <name type="common">Proso millet</name>
    <name type="synonym">Broomcorn millet</name>
    <dbReference type="NCBI Taxonomy" id="4540"/>
    <lineage>
        <taxon>Eukaryota</taxon>
        <taxon>Viridiplantae</taxon>
        <taxon>Streptophyta</taxon>
        <taxon>Embryophyta</taxon>
        <taxon>Tracheophyta</taxon>
        <taxon>Spermatophyta</taxon>
        <taxon>Magnoliopsida</taxon>
        <taxon>Liliopsida</taxon>
        <taxon>Poales</taxon>
        <taxon>Poaceae</taxon>
        <taxon>PACMAD clade</taxon>
        <taxon>Panicoideae</taxon>
        <taxon>Panicodae</taxon>
        <taxon>Paniceae</taxon>
        <taxon>Panicinae</taxon>
        <taxon>Panicum</taxon>
        <taxon>Panicum sect. Panicum</taxon>
    </lineage>
</organism>
<evidence type="ECO:0000313" key="8">
    <source>
        <dbReference type="Proteomes" id="UP000275267"/>
    </source>
</evidence>
<evidence type="ECO:0000256" key="6">
    <source>
        <dbReference type="SAM" id="MobiDB-lite"/>
    </source>
</evidence>
<gene>
    <name evidence="7" type="ORF">C2845_PM04G05010</name>
</gene>
<keyword evidence="3 5" id="KW-0274">FAD</keyword>
<dbReference type="AlphaFoldDB" id="A0A3L6QVC7"/>
<protein>
    <recommendedName>
        <fullName evidence="5">Flavin-containing monooxygenase</fullName>
        <ecNumber evidence="5">1.-.-.-</ecNumber>
    </recommendedName>
</protein>
<dbReference type="GO" id="GO:0004499">
    <property type="term" value="F:N,N-dimethylaniline monooxygenase activity"/>
    <property type="evidence" value="ECO:0007669"/>
    <property type="project" value="InterPro"/>
</dbReference>
<accession>A0A3L6QVC7</accession>
<dbReference type="Gene3D" id="3.50.50.60">
    <property type="entry name" value="FAD/NAD(P)-binding domain"/>
    <property type="match status" value="2"/>
</dbReference>
<sequence length="509" mass="55993">MHSWSARGRQNKPASDLRHAWIHRHGERRGTRVHQEGLRGRSGHVRAGGGAGAAPGGPCRDGHGAGRRRRRQWVYDPRADGDDPLGARASVRVHGSMYASVRLLSPRECLGFSDFQFVPRPGRDERRFPGHREVRCYLRDFCAAFGLADAIRLNTRVVRVAMAPPPPPPREARGGGTCSDVKWQVRSVHVGPDGGEEGSPTEEVFDAVVVANGHYSQPRLRASKEWRCGAGGSCTATRTGCRTPTATSGLDIALDLLGVAREVHLAAKSMELATTPAVSKLLAKHANLHLHPHVARLCADGRVAFADGSCVAADAVVYCTGYVYSFPFLDTGGAVTVEDNRVGPLFVHTFPPSLAPSLSFVGVPMRVFVPWFLEAQARRIARVLAGRAALPPEEDMLRAEREDYRAREMAGLPARYSNDIGLFKSSEIRGFVRKYTDLPDMEDWKMELFLTAFGNMNDDRETFQDRDDYGENVREGFQRWLASAGAQYQAAIDAAQVPAPSHVWTLNYF</sequence>
<dbReference type="GO" id="GO:0050660">
    <property type="term" value="F:flavin adenine dinucleotide binding"/>
    <property type="evidence" value="ECO:0007669"/>
    <property type="project" value="InterPro"/>
</dbReference>
<feature type="compositionally biased region" description="Basic and acidic residues" evidence="6">
    <location>
        <begin position="28"/>
        <end position="39"/>
    </location>
</feature>
<dbReference type="EMBL" id="PQIB02000011">
    <property type="protein sequence ID" value="RLM87214.1"/>
    <property type="molecule type" value="Genomic_DNA"/>
</dbReference>
<reference evidence="8" key="1">
    <citation type="journal article" date="2019" name="Nat. Commun.">
        <title>The genome of broomcorn millet.</title>
        <authorList>
            <person name="Zou C."/>
            <person name="Miki D."/>
            <person name="Li D."/>
            <person name="Tang Q."/>
            <person name="Xiao L."/>
            <person name="Rajput S."/>
            <person name="Deng P."/>
            <person name="Jia W."/>
            <person name="Huang R."/>
            <person name="Zhang M."/>
            <person name="Sun Y."/>
            <person name="Hu J."/>
            <person name="Fu X."/>
            <person name="Schnable P.S."/>
            <person name="Li F."/>
            <person name="Zhang H."/>
            <person name="Feng B."/>
            <person name="Zhu X."/>
            <person name="Liu R."/>
            <person name="Schnable J.C."/>
            <person name="Zhu J.-K."/>
            <person name="Zhang H."/>
        </authorList>
    </citation>
    <scope>NUCLEOTIDE SEQUENCE [LARGE SCALE GENOMIC DNA]</scope>
</reference>